<dbReference type="AlphaFoldDB" id="A0A9X1PKP6"/>
<gene>
    <name evidence="2" type="ORF">LXM26_14390</name>
</gene>
<dbReference type="Proteomes" id="UP001139000">
    <property type="component" value="Unassembled WGS sequence"/>
</dbReference>
<feature type="region of interest" description="Disordered" evidence="1">
    <location>
        <begin position="34"/>
        <end position="58"/>
    </location>
</feature>
<sequence>MDLRGNGGGNSGWTYLLPYFYTQPIVQGNTSLRLSPDNVKADLPGIKSTYEKPTKDPR</sequence>
<proteinExistence type="predicted"/>
<keyword evidence="3" id="KW-1185">Reference proteome</keyword>
<dbReference type="Gene3D" id="3.90.226.10">
    <property type="entry name" value="2-enoyl-CoA Hydratase, Chain A, domain 1"/>
    <property type="match status" value="1"/>
</dbReference>
<accession>A0A9X1PKP6</accession>
<evidence type="ECO:0000313" key="2">
    <source>
        <dbReference type="EMBL" id="MCF0062693.1"/>
    </source>
</evidence>
<reference evidence="2" key="1">
    <citation type="submission" date="2021-12" db="EMBL/GenBank/DDBJ databases">
        <title>Novel species in genus Dyadobacter.</title>
        <authorList>
            <person name="Ma C."/>
        </authorList>
    </citation>
    <scope>NUCLEOTIDE SEQUENCE</scope>
    <source>
        <strain evidence="2">LJ419</strain>
    </source>
</reference>
<dbReference type="EMBL" id="JAJTTC010000002">
    <property type="protein sequence ID" value="MCF0062693.1"/>
    <property type="molecule type" value="Genomic_DNA"/>
</dbReference>
<comment type="caution">
    <text evidence="2">The sequence shown here is derived from an EMBL/GenBank/DDBJ whole genome shotgun (WGS) entry which is preliminary data.</text>
</comment>
<evidence type="ECO:0008006" key="4">
    <source>
        <dbReference type="Google" id="ProtNLM"/>
    </source>
</evidence>
<organism evidence="2 3">
    <name type="scientific">Dyadobacter chenwenxiniae</name>
    <dbReference type="NCBI Taxonomy" id="2906456"/>
    <lineage>
        <taxon>Bacteria</taxon>
        <taxon>Pseudomonadati</taxon>
        <taxon>Bacteroidota</taxon>
        <taxon>Cytophagia</taxon>
        <taxon>Cytophagales</taxon>
        <taxon>Spirosomataceae</taxon>
        <taxon>Dyadobacter</taxon>
    </lineage>
</organism>
<evidence type="ECO:0000256" key="1">
    <source>
        <dbReference type="SAM" id="MobiDB-lite"/>
    </source>
</evidence>
<feature type="compositionally biased region" description="Basic and acidic residues" evidence="1">
    <location>
        <begin position="49"/>
        <end position="58"/>
    </location>
</feature>
<evidence type="ECO:0000313" key="3">
    <source>
        <dbReference type="Proteomes" id="UP001139000"/>
    </source>
</evidence>
<name>A0A9X1PKP6_9BACT</name>
<dbReference type="RefSeq" id="WP_234655782.1">
    <property type="nucleotide sequence ID" value="NZ_CP094997.1"/>
</dbReference>
<protein>
    <recommendedName>
        <fullName evidence="4">Tail specific protease domain-containing protein</fullName>
    </recommendedName>
</protein>